<name>A0ABV0TBT9_9TELE</name>
<protein>
    <submittedName>
        <fullName evidence="1">Uncharacterized protein</fullName>
    </submittedName>
</protein>
<organism evidence="1 2">
    <name type="scientific">Ilyodon furcidens</name>
    <name type="common">goldbreast splitfin</name>
    <dbReference type="NCBI Taxonomy" id="33524"/>
    <lineage>
        <taxon>Eukaryota</taxon>
        <taxon>Metazoa</taxon>
        <taxon>Chordata</taxon>
        <taxon>Craniata</taxon>
        <taxon>Vertebrata</taxon>
        <taxon>Euteleostomi</taxon>
        <taxon>Actinopterygii</taxon>
        <taxon>Neopterygii</taxon>
        <taxon>Teleostei</taxon>
        <taxon>Neoteleostei</taxon>
        <taxon>Acanthomorphata</taxon>
        <taxon>Ovalentaria</taxon>
        <taxon>Atherinomorphae</taxon>
        <taxon>Cyprinodontiformes</taxon>
        <taxon>Goodeidae</taxon>
        <taxon>Ilyodon</taxon>
    </lineage>
</organism>
<comment type="caution">
    <text evidence="1">The sequence shown here is derived from an EMBL/GenBank/DDBJ whole genome shotgun (WGS) entry which is preliminary data.</text>
</comment>
<dbReference type="Proteomes" id="UP001482620">
    <property type="component" value="Unassembled WGS sequence"/>
</dbReference>
<evidence type="ECO:0000313" key="2">
    <source>
        <dbReference type="Proteomes" id="UP001482620"/>
    </source>
</evidence>
<reference evidence="1 2" key="1">
    <citation type="submission" date="2021-06" db="EMBL/GenBank/DDBJ databases">
        <authorList>
            <person name="Palmer J.M."/>
        </authorList>
    </citation>
    <scope>NUCLEOTIDE SEQUENCE [LARGE SCALE GENOMIC DNA]</scope>
    <source>
        <strain evidence="2">if_2019</strain>
        <tissue evidence="1">Muscle</tissue>
    </source>
</reference>
<feature type="non-terminal residue" evidence="1">
    <location>
        <position position="72"/>
    </location>
</feature>
<evidence type="ECO:0000313" key="1">
    <source>
        <dbReference type="EMBL" id="MEQ2229692.1"/>
    </source>
</evidence>
<proteinExistence type="predicted"/>
<accession>A0ABV0TBT9</accession>
<gene>
    <name evidence="1" type="ORF">ILYODFUR_021477</name>
</gene>
<sequence>MQSSPSCYNGKVVVQNSLDAPRSYGTSLLLTNRGTMLWDKLSWLLALLAVSSGGLPPSNEPLSAPRIFVSFK</sequence>
<dbReference type="EMBL" id="JAHRIQ010025464">
    <property type="protein sequence ID" value="MEQ2229692.1"/>
    <property type="molecule type" value="Genomic_DNA"/>
</dbReference>
<keyword evidence="2" id="KW-1185">Reference proteome</keyword>